<protein>
    <submittedName>
        <fullName evidence="1">Uncharacterized protein</fullName>
    </submittedName>
</protein>
<dbReference type="EMBL" id="VDMN01000003">
    <property type="protein sequence ID" value="TNM62827.1"/>
    <property type="molecule type" value="Genomic_DNA"/>
</dbReference>
<keyword evidence="2" id="KW-1185">Reference proteome</keyword>
<dbReference type="AlphaFoldDB" id="A0A5C4XHE6"/>
<name>A0A5C4XHE6_9HYPH</name>
<sequence>MKEERPDASLFIGLHKLAEQNGEGLVPELYELLVSRSRDNRDDDNIIRFPAQATVSATTVPSWEAGKILPFRR</sequence>
<dbReference type="Proteomes" id="UP000311605">
    <property type="component" value="Unassembled WGS sequence"/>
</dbReference>
<proteinExistence type="predicted"/>
<accession>A0A5C4XHE6</accession>
<comment type="caution">
    <text evidence="1">The sequence shown here is derived from an EMBL/GenBank/DDBJ whole genome shotgun (WGS) entry which is preliminary data.</text>
</comment>
<evidence type="ECO:0000313" key="1">
    <source>
        <dbReference type="EMBL" id="TNM62827.1"/>
    </source>
</evidence>
<organism evidence="1 2">
    <name type="scientific">Aliirhizobium smilacinae</name>
    <dbReference type="NCBI Taxonomy" id="1395944"/>
    <lineage>
        <taxon>Bacteria</taxon>
        <taxon>Pseudomonadati</taxon>
        <taxon>Pseudomonadota</taxon>
        <taxon>Alphaproteobacteria</taxon>
        <taxon>Hyphomicrobiales</taxon>
        <taxon>Rhizobiaceae</taxon>
        <taxon>Aliirhizobium</taxon>
    </lineage>
</organism>
<evidence type="ECO:0000313" key="2">
    <source>
        <dbReference type="Proteomes" id="UP000311605"/>
    </source>
</evidence>
<gene>
    <name evidence="1" type="ORF">FHP24_16540</name>
</gene>
<reference evidence="1 2" key="1">
    <citation type="submission" date="2019-06" db="EMBL/GenBank/DDBJ databases">
        <title>The draft genome of Rhizobium smilacinae PTYR-5.</title>
        <authorList>
            <person name="Liu L."/>
            <person name="Li L."/>
            <person name="Zhang X."/>
        </authorList>
    </citation>
    <scope>NUCLEOTIDE SEQUENCE [LARGE SCALE GENOMIC DNA]</scope>
    <source>
        <strain evidence="1 2">PTYR-5</strain>
    </source>
</reference>